<dbReference type="AlphaFoldDB" id="A0A2J0Q8A2"/>
<dbReference type="Proteomes" id="UP000228496">
    <property type="component" value="Unassembled WGS sequence"/>
</dbReference>
<protein>
    <submittedName>
        <fullName evidence="2">Uncharacterized protein</fullName>
    </submittedName>
</protein>
<evidence type="ECO:0000313" key="2">
    <source>
        <dbReference type="EMBL" id="PJE51384.1"/>
    </source>
</evidence>
<dbReference type="EMBL" id="PCXQ01000003">
    <property type="protein sequence ID" value="PJE51384.1"/>
    <property type="molecule type" value="Genomic_DNA"/>
</dbReference>
<keyword evidence="1" id="KW-0812">Transmembrane</keyword>
<comment type="caution">
    <text evidence="2">The sequence shown here is derived from an EMBL/GenBank/DDBJ whole genome shotgun (WGS) entry which is preliminary data.</text>
</comment>
<accession>A0A2J0Q8A2</accession>
<name>A0A2J0Q8A2_9BACT</name>
<sequence>MKINWKIILPIIFISFILAGIYFVFGDFPRRTPKINDKKYIKLLEQCKIKRVFSYGESVGDRYFQVLDFILVDGSQRKFMFIVEELERVSGYERMQELEGNYKQRCGFDIWPPLTP</sequence>
<gene>
    <name evidence="2" type="ORF">COV29_01365</name>
</gene>
<reference evidence="2 3" key="1">
    <citation type="submission" date="2017-09" db="EMBL/GenBank/DDBJ databases">
        <title>Depth-based differentiation of microbial function through sediment-hosted aquifers and enrichment of novel symbionts in the deep terrestrial subsurface.</title>
        <authorList>
            <person name="Probst A.J."/>
            <person name="Ladd B."/>
            <person name="Jarett J.K."/>
            <person name="Geller-Mcgrath D.E."/>
            <person name="Sieber C.M."/>
            <person name="Emerson J.B."/>
            <person name="Anantharaman K."/>
            <person name="Thomas B.C."/>
            <person name="Malmstrom R."/>
            <person name="Stieglmeier M."/>
            <person name="Klingl A."/>
            <person name="Woyke T."/>
            <person name="Ryan C.M."/>
            <person name="Banfield J.F."/>
        </authorList>
    </citation>
    <scope>NUCLEOTIDE SEQUENCE [LARGE SCALE GENOMIC DNA]</scope>
    <source>
        <strain evidence="2">CG10_big_fil_rev_8_21_14_0_10_36_16</strain>
    </source>
</reference>
<evidence type="ECO:0000313" key="3">
    <source>
        <dbReference type="Proteomes" id="UP000228496"/>
    </source>
</evidence>
<feature type="transmembrane region" description="Helical" evidence="1">
    <location>
        <begin position="7"/>
        <end position="25"/>
    </location>
</feature>
<proteinExistence type="predicted"/>
<keyword evidence="1" id="KW-0472">Membrane</keyword>
<keyword evidence="1" id="KW-1133">Transmembrane helix</keyword>
<organism evidence="2 3">
    <name type="scientific">Candidatus Yanofskybacteria bacterium CG10_big_fil_rev_8_21_14_0_10_36_16</name>
    <dbReference type="NCBI Taxonomy" id="1975096"/>
    <lineage>
        <taxon>Bacteria</taxon>
        <taxon>Candidatus Yanofskyibacteriota</taxon>
    </lineage>
</organism>
<evidence type="ECO:0000256" key="1">
    <source>
        <dbReference type="SAM" id="Phobius"/>
    </source>
</evidence>